<evidence type="ECO:0000313" key="8">
    <source>
        <dbReference type="EMBL" id="UTW11068.1"/>
    </source>
</evidence>
<organism evidence="8 9">
    <name type="scientific">Marinobacterium rhizophilum</name>
    <dbReference type="NCBI Taxonomy" id="420402"/>
    <lineage>
        <taxon>Bacteria</taxon>
        <taxon>Pseudomonadati</taxon>
        <taxon>Pseudomonadota</taxon>
        <taxon>Gammaproteobacteria</taxon>
        <taxon>Oceanospirillales</taxon>
        <taxon>Oceanospirillaceae</taxon>
        <taxon>Marinobacterium</taxon>
    </lineage>
</organism>
<feature type="transmembrane region" description="Helical" evidence="7">
    <location>
        <begin position="36"/>
        <end position="55"/>
    </location>
</feature>
<feature type="transmembrane region" description="Helical" evidence="7">
    <location>
        <begin position="6"/>
        <end position="24"/>
    </location>
</feature>
<keyword evidence="3" id="KW-1003">Cell membrane</keyword>
<sequence length="377" mass="42523">MNAILSVAIVAALVLALLILIRWGRVRCEGPMPVSLFAFMAILFTSGLDVGLIMFPLGEFPVYASEAAYAFTNPLAIEFGFWGFLVWGFYFLTTFYFVIVEPRLKLFEIPLIKFVNNLVIIGTCAFTGFLFLSYLPDYAQGISTAWRYGLTALVVLLAVFSSSDVRYVKWLSIGSTWLFFGLIGLLAHNAGTGLATVSASLLQLSDYFANLQHFVTPLSDYHAFYLFWWFSWSIMIGQFVARFVGGLRAWQLCLAMLVIPSIPIAIWFSVLYFYFEQALVMSGMLKMSMLVVGVIFVVNSLDSLIRLYTTNLDVTVERFGFYPYIVGNWLLMYGLVLLFQFTPLKIEWIGLVVIGLYAAVCLLMLRPSARLVLARHE</sequence>
<feature type="transmembrane region" description="Helical" evidence="7">
    <location>
        <begin position="253"/>
        <end position="275"/>
    </location>
</feature>
<keyword evidence="9" id="KW-1185">Reference proteome</keyword>
<dbReference type="InterPro" id="IPR000060">
    <property type="entry name" value="BCCT_transptr"/>
</dbReference>
<feature type="transmembrane region" description="Helical" evidence="7">
    <location>
        <begin position="177"/>
        <end position="202"/>
    </location>
</feature>
<accession>A0ABY5HFD3</accession>
<gene>
    <name evidence="8" type="ORF">KDW95_17580</name>
</gene>
<evidence type="ECO:0000256" key="5">
    <source>
        <dbReference type="ARBA" id="ARBA00022989"/>
    </source>
</evidence>
<evidence type="ECO:0000256" key="2">
    <source>
        <dbReference type="ARBA" id="ARBA00022448"/>
    </source>
</evidence>
<feature type="transmembrane region" description="Helical" evidence="7">
    <location>
        <begin position="111"/>
        <end position="134"/>
    </location>
</feature>
<protein>
    <submittedName>
        <fullName evidence="8">BCCT family transporter</fullName>
    </submittedName>
</protein>
<evidence type="ECO:0000256" key="6">
    <source>
        <dbReference type="ARBA" id="ARBA00023136"/>
    </source>
</evidence>
<name>A0ABY5HFD3_9GAMM</name>
<dbReference type="EMBL" id="CP073347">
    <property type="protein sequence ID" value="UTW11068.1"/>
    <property type="molecule type" value="Genomic_DNA"/>
</dbReference>
<dbReference type="Proteomes" id="UP001058461">
    <property type="component" value="Chromosome"/>
</dbReference>
<feature type="transmembrane region" description="Helical" evidence="7">
    <location>
        <begin position="321"/>
        <end position="342"/>
    </location>
</feature>
<feature type="transmembrane region" description="Helical" evidence="7">
    <location>
        <begin position="287"/>
        <end position="309"/>
    </location>
</feature>
<evidence type="ECO:0000256" key="7">
    <source>
        <dbReference type="SAM" id="Phobius"/>
    </source>
</evidence>
<proteinExistence type="predicted"/>
<feature type="transmembrane region" description="Helical" evidence="7">
    <location>
        <begin position="348"/>
        <end position="365"/>
    </location>
</feature>
<dbReference type="RefSeq" id="WP_255853104.1">
    <property type="nucleotide sequence ID" value="NZ_CP073347.1"/>
</dbReference>
<keyword evidence="5 7" id="KW-1133">Transmembrane helix</keyword>
<reference evidence="8" key="1">
    <citation type="submission" date="2021-04" db="EMBL/GenBank/DDBJ databases">
        <title>Oceanospirillales bacteria with DddD are important DMSP degraders in coastal seawater.</title>
        <authorList>
            <person name="Liu J."/>
        </authorList>
    </citation>
    <scope>NUCLEOTIDE SEQUENCE</scope>
    <source>
        <strain evidence="8">D13-1</strain>
    </source>
</reference>
<keyword evidence="6 7" id="KW-0472">Membrane</keyword>
<keyword evidence="4 7" id="KW-0812">Transmembrane</keyword>
<keyword evidence="2" id="KW-0813">Transport</keyword>
<evidence type="ECO:0000256" key="3">
    <source>
        <dbReference type="ARBA" id="ARBA00022475"/>
    </source>
</evidence>
<feature type="transmembrane region" description="Helical" evidence="7">
    <location>
        <begin position="75"/>
        <end position="99"/>
    </location>
</feature>
<evidence type="ECO:0000256" key="4">
    <source>
        <dbReference type="ARBA" id="ARBA00022692"/>
    </source>
</evidence>
<evidence type="ECO:0000313" key="9">
    <source>
        <dbReference type="Proteomes" id="UP001058461"/>
    </source>
</evidence>
<evidence type="ECO:0000256" key="1">
    <source>
        <dbReference type="ARBA" id="ARBA00004651"/>
    </source>
</evidence>
<comment type="subcellular location">
    <subcellularLocation>
        <location evidence="1">Cell membrane</location>
        <topology evidence="1">Multi-pass membrane protein</topology>
    </subcellularLocation>
</comment>
<feature type="transmembrane region" description="Helical" evidence="7">
    <location>
        <begin position="222"/>
        <end position="241"/>
    </location>
</feature>
<feature type="transmembrane region" description="Helical" evidence="7">
    <location>
        <begin position="146"/>
        <end position="165"/>
    </location>
</feature>
<dbReference type="Pfam" id="PF02028">
    <property type="entry name" value="BCCT"/>
    <property type="match status" value="1"/>
</dbReference>